<sequence length="236" mass="26175">MRTRHLDWPGCYNARDLGGLPTADGGRTRRGAVVRSDAPDEVPTEVVRDYGIRTVVDLRGDELPPREGLTTLQFRLDRTEDTEFWDQYTNGLHATPVYYVPYLRRYPHLVAEVVTAIARAEGGVLVHCGSGRDRAGLISLVLLAFVGVPAEEIAEDHALSTDRLRPAWAALGYADQGPLIEKLLTAQGTTARKELLQTVSSFRFDEYLREAGVGEQDLRALRERLTQPGAAPRSPR</sequence>
<dbReference type="eggNOG" id="COG2365">
    <property type="taxonomic scope" value="Bacteria"/>
</dbReference>
<accession>W5W4W9</accession>
<name>W5W4W9_9PSEU</name>
<evidence type="ECO:0000259" key="1">
    <source>
        <dbReference type="PROSITE" id="PS50056"/>
    </source>
</evidence>
<dbReference type="EMBL" id="CP007155">
    <property type="protein sequence ID" value="AHH95516.1"/>
    <property type="molecule type" value="Genomic_DNA"/>
</dbReference>
<dbReference type="PROSITE" id="PS50056">
    <property type="entry name" value="TYR_PHOSPHATASE_2"/>
    <property type="match status" value="1"/>
</dbReference>
<feature type="domain" description="Tyrosine specific protein phosphatases" evidence="1">
    <location>
        <begin position="104"/>
        <end position="163"/>
    </location>
</feature>
<dbReference type="KEGG" id="kal:KALB_2147"/>
<dbReference type="STRING" id="1449976.KALB_2147"/>
<evidence type="ECO:0000313" key="3">
    <source>
        <dbReference type="Proteomes" id="UP000019225"/>
    </source>
</evidence>
<proteinExistence type="predicted"/>
<dbReference type="InterPro" id="IPR000387">
    <property type="entry name" value="Tyr_Pase_dom"/>
</dbReference>
<reference evidence="2 3" key="1">
    <citation type="journal article" date="2014" name="BMC Genomics">
        <title>Complete genome sequence of producer of the glycopeptide antibiotic Aculeximycin Kutzneria albida DSM 43870T, a representative of minor genus of Pseudonocardiaceae.</title>
        <authorList>
            <person name="Rebets Y."/>
            <person name="Tokovenko B."/>
            <person name="Lushchyk I."/>
            <person name="Ruckert C."/>
            <person name="Zaburannyi N."/>
            <person name="Bechthold A."/>
            <person name="Kalinowski J."/>
            <person name="Luzhetskyy A."/>
        </authorList>
    </citation>
    <scope>NUCLEOTIDE SEQUENCE [LARGE SCALE GENOMIC DNA]</scope>
    <source>
        <strain evidence="2">DSM 43870</strain>
    </source>
</reference>
<dbReference type="GO" id="GO:0004721">
    <property type="term" value="F:phosphoprotein phosphatase activity"/>
    <property type="evidence" value="ECO:0007669"/>
    <property type="project" value="InterPro"/>
</dbReference>
<dbReference type="Pfam" id="PF13350">
    <property type="entry name" value="Y_phosphatase3"/>
    <property type="match status" value="1"/>
</dbReference>
<dbReference type="AlphaFoldDB" id="W5W4W9"/>
<dbReference type="SUPFAM" id="SSF52799">
    <property type="entry name" value="(Phosphotyrosine protein) phosphatases II"/>
    <property type="match status" value="1"/>
</dbReference>
<protein>
    <recommendedName>
        <fullName evidence="1">Tyrosine specific protein phosphatases domain-containing protein</fullName>
    </recommendedName>
</protein>
<dbReference type="Proteomes" id="UP000019225">
    <property type="component" value="Chromosome"/>
</dbReference>
<evidence type="ECO:0000313" key="2">
    <source>
        <dbReference type="EMBL" id="AHH95516.1"/>
    </source>
</evidence>
<dbReference type="InterPro" id="IPR029021">
    <property type="entry name" value="Prot-tyrosine_phosphatase-like"/>
</dbReference>
<dbReference type="HOGENOM" id="CLU_057546_3_2_11"/>
<dbReference type="InterPro" id="IPR026893">
    <property type="entry name" value="Tyr/Ser_Pase_IphP-type"/>
</dbReference>
<organism evidence="2 3">
    <name type="scientific">Kutzneria albida DSM 43870</name>
    <dbReference type="NCBI Taxonomy" id="1449976"/>
    <lineage>
        <taxon>Bacteria</taxon>
        <taxon>Bacillati</taxon>
        <taxon>Actinomycetota</taxon>
        <taxon>Actinomycetes</taxon>
        <taxon>Pseudonocardiales</taxon>
        <taxon>Pseudonocardiaceae</taxon>
        <taxon>Kutzneria</taxon>
    </lineage>
</organism>
<gene>
    <name evidence="2" type="ORF">KALB_2147</name>
</gene>
<keyword evidence="3" id="KW-1185">Reference proteome</keyword>
<dbReference type="RefSeq" id="WP_030108792.1">
    <property type="nucleotide sequence ID" value="NZ_CP007155.1"/>
</dbReference>
<dbReference type="OrthoDB" id="1188001at2"/>
<dbReference type="Gene3D" id="3.90.190.10">
    <property type="entry name" value="Protein tyrosine phosphatase superfamily"/>
    <property type="match status" value="1"/>
</dbReference>